<gene>
    <name evidence="2" type="primary">LOC142163929</name>
</gene>
<keyword evidence="1" id="KW-1185">Reference proteome</keyword>
<evidence type="ECO:0000313" key="1">
    <source>
        <dbReference type="Proteomes" id="UP000790787"/>
    </source>
</evidence>
<dbReference type="Proteomes" id="UP000790787">
    <property type="component" value="Chromosome 9"/>
</dbReference>
<evidence type="ECO:0000313" key="2">
    <source>
        <dbReference type="RefSeq" id="XP_075077185.1"/>
    </source>
</evidence>
<proteinExistence type="predicted"/>
<reference evidence="2" key="2">
    <citation type="submission" date="2025-08" db="UniProtKB">
        <authorList>
            <consortium name="RefSeq"/>
        </authorList>
    </citation>
    <scope>IDENTIFICATION</scope>
    <source>
        <tissue evidence="2">Leaf</tissue>
    </source>
</reference>
<protein>
    <submittedName>
        <fullName evidence="2">Uncharacterized protein LOC142163929</fullName>
    </submittedName>
</protein>
<dbReference type="RefSeq" id="XP_075077185.1">
    <property type="nucleotide sequence ID" value="XM_075221084.1"/>
</dbReference>
<accession>A0AC58RWX5</accession>
<organism evidence="1 2">
    <name type="scientific">Nicotiana tabacum</name>
    <name type="common">Common tobacco</name>
    <dbReference type="NCBI Taxonomy" id="4097"/>
    <lineage>
        <taxon>Eukaryota</taxon>
        <taxon>Viridiplantae</taxon>
        <taxon>Streptophyta</taxon>
        <taxon>Embryophyta</taxon>
        <taxon>Tracheophyta</taxon>
        <taxon>Spermatophyta</taxon>
        <taxon>Magnoliopsida</taxon>
        <taxon>eudicotyledons</taxon>
        <taxon>Gunneridae</taxon>
        <taxon>Pentapetalae</taxon>
        <taxon>asterids</taxon>
        <taxon>lamiids</taxon>
        <taxon>Solanales</taxon>
        <taxon>Solanaceae</taxon>
        <taxon>Nicotianoideae</taxon>
        <taxon>Nicotianeae</taxon>
        <taxon>Nicotiana</taxon>
    </lineage>
</organism>
<reference evidence="1" key="1">
    <citation type="journal article" date="2014" name="Nat. Commun.">
        <title>The tobacco genome sequence and its comparison with those of tomato and potato.</title>
        <authorList>
            <person name="Sierro N."/>
            <person name="Battey J.N."/>
            <person name="Ouadi S."/>
            <person name="Bakaher N."/>
            <person name="Bovet L."/>
            <person name="Willig A."/>
            <person name="Goepfert S."/>
            <person name="Peitsch M.C."/>
            <person name="Ivanov N.V."/>
        </authorList>
    </citation>
    <scope>NUCLEOTIDE SEQUENCE [LARGE SCALE GENOMIC DNA]</scope>
</reference>
<name>A0AC58RWX5_TOBAC</name>
<sequence length="243" mass="27397">MDSGMPTRIERPKKVPIHPPVTVKIRGRRVFVNISGGLGSSSKCCFVLREIRELSIIHIPREENVQADALANLGSSTEIKGPDSGTVVQLLHSALDVDGYFEVNSTNLVWDWRNKFIEYLRYGKLPEDPKASWAQWTKAARYCLVAGQLYRRSFQGPLARYLGASEADYMMRKAHEGVCWNHSSADSLVLKLIMAGYYWPQMEQDAKAFVRKCDKGQRHALLVYQPAELLHSVAIHEIGDGHS</sequence>